<protein>
    <submittedName>
        <fullName evidence="1">Uncharacterized protein</fullName>
    </submittedName>
</protein>
<reference evidence="1" key="1">
    <citation type="submission" date="2014-11" db="EMBL/GenBank/DDBJ databases">
        <authorList>
            <person name="Amaro Gonzalez C."/>
        </authorList>
    </citation>
    <scope>NUCLEOTIDE SEQUENCE</scope>
</reference>
<dbReference type="EMBL" id="GBXM01049077">
    <property type="protein sequence ID" value="JAH59500.1"/>
    <property type="molecule type" value="Transcribed_RNA"/>
</dbReference>
<organism evidence="1">
    <name type="scientific">Anguilla anguilla</name>
    <name type="common">European freshwater eel</name>
    <name type="synonym">Muraena anguilla</name>
    <dbReference type="NCBI Taxonomy" id="7936"/>
    <lineage>
        <taxon>Eukaryota</taxon>
        <taxon>Metazoa</taxon>
        <taxon>Chordata</taxon>
        <taxon>Craniata</taxon>
        <taxon>Vertebrata</taxon>
        <taxon>Euteleostomi</taxon>
        <taxon>Actinopterygii</taxon>
        <taxon>Neopterygii</taxon>
        <taxon>Teleostei</taxon>
        <taxon>Anguilliformes</taxon>
        <taxon>Anguillidae</taxon>
        <taxon>Anguilla</taxon>
    </lineage>
</organism>
<dbReference type="AlphaFoldDB" id="A0A0E9U2T8"/>
<proteinExistence type="predicted"/>
<name>A0A0E9U2T8_ANGAN</name>
<evidence type="ECO:0000313" key="1">
    <source>
        <dbReference type="EMBL" id="JAH59500.1"/>
    </source>
</evidence>
<sequence>MAALINRLIRLPLQRILPVNELSWSRPPSS</sequence>
<accession>A0A0E9U2T8</accession>
<reference evidence="1" key="2">
    <citation type="journal article" date="2015" name="Fish Shellfish Immunol.">
        <title>Early steps in the European eel (Anguilla anguilla)-Vibrio vulnificus interaction in the gills: Role of the RtxA13 toxin.</title>
        <authorList>
            <person name="Callol A."/>
            <person name="Pajuelo D."/>
            <person name="Ebbesson L."/>
            <person name="Teles M."/>
            <person name="MacKenzie S."/>
            <person name="Amaro C."/>
        </authorList>
    </citation>
    <scope>NUCLEOTIDE SEQUENCE</scope>
</reference>